<dbReference type="Proteomes" id="UP001189624">
    <property type="component" value="Chromosome 9"/>
</dbReference>
<evidence type="ECO:0000313" key="2">
    <source>
        <dbReference type="Proteomes" id="UP001189624"/>
    </source>
</evidence>
<accession>A0AA86TDV5</accession>
<evidence type="ECO:0000313" key="1">
    <source>
        <dbReference type="EMBL" id="CAJ1974626.1"/>
    </source>
</evidence>
<dbReference type="AlphaFoldDB" id="A0AA86TDV5"/>
<reference evidence="1" key="1">
    <citation type="submission" date="2023-10" db="EMBL/GenBank/DDBJ databases">
        <authorList>
            <person name="Domelevo Entfellner J.-B."/>
        </authorList>
    </citation>
    <scope>NUCLEOTIDE SEQUENCE</scope>
</reference>
<proteinExistence type="predicted"/>
<name>A0AA86TDV5_9FABA</name>
<sequence>MVEEGSWKIPTAQLFASQHRIILARYAQYNFFVRIETLAAKHDYQEEVHTATTGYGVSNITWIPQPIFKAKEDPIDANANSLIQRSTLNLID</sequence>
<organism evidence="1 2">
    <name type="scientific">Sphenostylis stenocarpa</name>
    <dbReference type="NCBI Taxonomy" id="92480"/>
    <lineage>
        <taxon>Eukaryota</taxon>
        <taxon>Viridiplantae</taxon>
        <taxon>Streptophyta</taxon>
        <taxon>Embryophyta</taxon>
        <taxon>Tracheophyta</taxon>
        <taxon>Spermatophyta</taxon>
        <taxon>Magnoliopsida</taxon>
        <taxon>eudicotyledons</taxon>
        <taxon>Gunneridae</taxon>
        <taxon>Pentapetalae</taxon>
        <taxon>rosids</taxon>
        <taxon>fabids</taxon>
        <taxon>Fabales</taxon>
        <taxon>Fabaceae</taxon>
        <taxon>Papilionoideae</taxon>
        <taxon>50 kb inversion clade</taxon>
        <taxon>NPAAA clade</taxon>
        <taxon>indigoferoid/millettioid clade</taxon>
        <taxon>Phaseoleae</taxon>
        <taxon>Sphenostylis</taxon>
    </lineage>
</organism>
<gene>
    <name evidence="1" type="ORF">AYBTSS11_LOCUS26706</name>
</gene>
<dbReference type="Gramene" id="rna-AYBTSS11_LOCUS26706">
    <property type="protein sequence ID" value="CAJ1974626.1"/>
    <property type="gene ID" value="gene-AYBTSS11_LOCUS26706"/>
</dbReference>
<protein>
    <submittedName>
        <fullName evidence="1">Uncharacterized protein</fullName>
    </submittedName>
</protein>
<keyword evidence="2" id="KW-1185">Reference proteome</keyword>
<dbReference type="EMBL" id="OY731406">
    <property type="protein sequence ID" value="CAJ1974626.1"/>
    <property type="molecule type" value="Genomic_DNA"/>
</dbReference>